<evidence type="ECO:0000313" key="2">
    <source>
        <dbReference type="Proteomes" id="UP001194696"/>
    </source>
</evidence>
<dbReference type="InterPro" id="IPR032675">
    <property type="entry name" value="LRR_dom_sf"/>
</dbReference>
<sequence length="697" mass="80435">MPPTAAMRFFELPELVAHFSHHLVDHKTISCLMKTSRHLYVLCTPALFYNVFAGCNSEKQNLLASMESIEALARNVHHVRQLELHVLDMVYYVNCVFAYQNQSSTQSAQVDAVVTGEGEAQEQDMPTVSRPRWLAPPDPRICVVFPIPPMTLLTRLDLDLGYLEFSDDCPYLLSSCRDPRATLTQACWLLESNPLLTDLRLSNVLIKDQRDVRRLSRSISGLKQLQNAHFEFMRWADSGLSLNPLVAMFLCCAPSLQTLFYEVTENDDSWINKVTDEYREHEPGGLHSWETHGYEDLEVEWDEEEEEEKALKIMASRRLDEPMNYLTSLQLWGYSYYEASGDEFRGMLALCPNLTDIVFPLLYVNRNHQQIAQEIARTLCPKLTTLVTSHNANVDAMWLMVRTLETLPEQQVQKFVCLRKSFIIPDLRSGDVGSMFQRQSRTLRELRLEGCWNFDSKAVQVILVECVALEQLEVRFQAKSRLDSWQQRTEYQQQLQRPLCIELEDAVEFPWGCTRIKELNLTIVIPDKPLHRLAKGEVPYHDRPSPTILTEEEKAQFQTLEMLYQQLGALKELECMDLKASYYDPVGSRPVSSWFRLNSFPGMLNLRNETTGRPGYLHHLGGLNKLKALFGSVSATTEETKVTIGMEEVEWMHKHWPALEKAHFFTNKNEEMFTEPFNWLLKQRVAGKMPLQLATRV</sequence>
<name>A0ABQ7K7U9_9FUNG</name>
<protein>
    <recommendedName>
        <fullName evidence="3">F-box domain-containing protein</fullName>
    </recommendedName>
</protein>
<dbReference type="SUPFAM" id="SSF52047">
    <property type="entry name" value="RNI-like"/>
    <property type="match status" value="1"/>
</dbReference>
<keyword evidence="2" id="KW-1185">Reference proteome</keyword>
<dbReference type="Proteomes" id="UP001194696">
    <property type="component" value="Unassembled WGS sequence"/>
</dbReference>
<organism evidence="1 2">
    <name type="scientific">Linnemannia gamsii</name>
    <dbReference type="NCBI Taxonomy" id="64522"/>
    <lineage>
        <taxon>Eukaryota</taxon>
        <taxon>Fungi</taxon>
        <taxon>Fungi incertae sedis</taxon>
        <taxon>Mucoromycota</taxon>
        <taxon>Mortierellomycotina</taxon>
        <taxon>Mortierellomycetes</taxon>
        <taxon>Mortierellales</taxon>
        <taxon>Mortierellaceae</taxon>
        <taxon>Linnemannia</taxon>
    </lineage>
</organism>
<evidence type="ECO:0000313" key="1">
    <source>
        <dbReference type="EMBL" id="KAG0292773.1"/>
    </source>
</evidence>
<proteinExistence type="predicted"/>
<comment type="caution">
    <text evidence="1">The sequence shown here is derived from an EMBL/GenBank/DDBJ whole genome shotgun (WGS) entry which is preliminary data.</text>
</comment>
<reference evidence="1 2" key="1">
    <citation type="journal article" date="2020" name="Fungal Divers.">
        <title>Resolving the Mortierellaceae phylogeny through synthesis of multi-gene phylogenetics and phylogenomics.</title>
        <authorList>
            <person name="Vandepol N."/>
            <person name="Liber J."/>
            <person name="Desiro A."/>
            <person name="Na H."/>
            <person name="Kennedy M."/>
            <person name="Barry K."/>
            <person name="Grigoriev I.V."/>
            <person name="Miller A.N."/>
            <person name="O'Donnell K."/>
            <person name="Stajich J.E."/>
            <person name="Bonito G."/>
        </authorList>
    </citation>
    <scope>NUCLEOTIDE SEQUENCE [LARGE SCALE GENOMIC DNA]</scope>
    <source>
        <strain evidence="1 2">AD045</strain>
    </source>
</reference>
<accession>A0ABQ7K7U9</accession>
<gene>
    <name evidence="1" type="ORF">BGZ96_003704</name>
</gene>
<evidence type="ECO:0008006" key="3">
    <source>
        <dbReference type="Google" id="ProtNLM"/>
    </source>
</evidence>
<dbReference type="Gene3D" id="3.80.10.10">
    <property type="entry name" value="Ribonuclease Inhibitor"/>
    <property type="match status" value="1"/>
</dbReference>
<dbReference type="EMBL" id="JAAAIM010000182">
    <property type="protein sequence ID" value="KAG0292773.1"/>
    <property type="molecule type" value="Genomic_DNA"/>
</dbReference>